<proteinExistence type="predicted"/>
<organism evidence="1 2">
    <name type="scientific">Cohnella rhizosphaerae</name>
    <dbReference type="NCBI Taxonomy" id="1457232"/>
    <lineage>
        <taxon>Bacteria</taxon>
        <taxon>Bacillati</taxon>
        <taxon>Bacillota</taxon>
        <taxon>Bacilli</taxon>
        <taxon>Bacillales</taxon>
        <taxon>Paenibacillaceae</taxon>
        <taxon>Cohnella</taxon>
    </lineage>
</organism>
<comment type="caution">
    <text evidence="1">The sequence shown here is derived from an EMBL/GenBank/DDBJ whole genome shotgun (WGS) entry which is preliminary data.</text>
</comment>
<keyword evidence="2" id="KW-1185">Reference proteome</keyword>
<reference evidence="1" key="1">
    <citation type="submission" date="2022-10" db="EMBL/GenBank/DDBJ databases">
        <title>Comparative genomic analysis of Cohnella hashimotonis sp. nov., isolated from the International Space Station.</title>
        <authorList>
            <person name="Simpson A."/>
            <person name="Venkateswaran K."/>
        </authorList>
    </citation>
    <scope>NUCLEOTIDE SEQUENCE</scope>
    <source>
        <strain evidence="1">DSM 28161</strain>
    </source>
</reference>
<dbReference type="SUPFAM" id="SSF46785">
    <property type="entry name" value="Winged helix' DNA-binding domain"/>
    <property type="match status" value="1"/>
</dbReference>
<keyword evidence="1" id="KW-0238">DNA-binding</keyword>
<name>A0A9X4QTL8_9BACL</name>
<dbReference type="GO" id="GO:0003677">
    <property type="term" value="F:DNA binding"/>
    <property type="evidence" value="ECO:0007669"/>
    <property type="project" value="UniProtKB-KW"/>
</dbReference>
<dbReference type="InterPro" id="IPR036390">
    <property type="entry name" value="WH_DNA-bd_sf"/>
</dbReference>
<dbReference type="Proteomes" id="UP001153404">
    <property type="component" value="Unassembled WGS sequence"/>
</dbReference>
<gene>
    <name evidence="1" type="ORF">OMP40_16785</name>
</gene>
<evidence type="ECO:0000313" key="1">
    <source>
        <dbReference type="EMBL" id="MDG0810835.1"/>
    </source>
</evidence>
<protein>
    <submittedName>
        <fullName evidence="1">DNA-binding response regulator</fullName>
    </submittedName>
</protein>
<dbReference type="EMBL" id="JAPDIA010000003">
    <property type="protein sequence ID" value="MDG0810835.1"/>
    <property type="molecule type" value="Genomic_DNA"/>
</dbReference>
<accession>A0A9X4QTL8</accession>
<dbReference type="AlphaFoldDB" id="A0A9X4QTL8"/>
<sequence>MNMNSNPAFERAYDEMMERAIKASSGERKRRLLLDRFNEKLLAQNVWWEVRGDLKGLIPEMEIKDLKDGTRFSDYGFLYPIPRPNGLLMEADAFGTHLRDVSRWKYADDLERQNHLLIDGWRLLRFSRDDMIEKPRRCQQTLLAALSAWGFIAPRDRPKLNVYERAILHYAREQTCNVKIGELVEQLQVSYRSIGRHTLELEQKGLLILERSAGGRIMKLAPVRDF</sequence>
<dbReference type="RefSeq" id="WP_277532895.1">
    <property type="nucleotide sequence ID" value="NZ_JAPDIA010000003.1"/>
</dbReference>
<evidence type="ECO:0000313" key="2">
    <source>
        <dbReference type="Proteomes" id="UP001153404"/>
    </source>
</evidence>